<dbReference type="InterPro" id="IPR016181">
    <property type="entry name" value="Acyl_CoA_acyltransferase"/>
</dbReference>
<feature type="region of interest" description="Disordered" evidence="1">
    <location>
        <begin position="1"/>
        <end position="30"/>
    </location>
</feature>
<reference evidence="3" key="1">
    <citation type="submission" date="2023-02" db="EMBL/GenBank/DDBJ databases">
        <authorList>
            <person name="Palmer J.M."/>
        </authorList>
    </citation>
    <scope>NUCLEOTIDE SEQUENCE</scope>
    <source>
        <strain evidence="3">FW57</strain>
    </source>
</reference>
<dbReference type="Proteomes" id="UP001197093">
    <property type="component" value="Unassembled WGS sequence"/>
</dbReference>
<name>A0AAD4F266_9PEZI</name>
<dbReference type="SUPFAM" id="SSF55729">
    <property type="entry name" value="Acyl-CoA N-acyltransferases (Nat)"/>
    <property type="match status" value="1"/>
</dbReference>
<feature type="domain" description="N-acetyltransferase" evidence="2">
    <location>
        <begin position="92"/>
        <end position="137"/>
    </location>
</feature>
<accession>A0AAD4F266</accession>
<organism evidence="3 4">
    <name type="scientific">Staphylotrichum longicolle</name>
    <dbReference type="NCBI Taxonomy" id="669026"/>
    <lineage>
        <taxon>Eukaryota</taxon>
        <taxon>Fungi</taxon>
        <taxon>Dikarya</taxon>
        <taxon>Ascomycota</taxon>
        <taxon>Pezizomycotina</taxon>
        <taxon>Sordariomycetes</taxon>
        <taxon>Sordariomycetidae</taxon>
        <taxon>Sordariales</taxon>
        <taxon>Chaetomiaceae</taxon>
        <taxon>Staphylotrichum</taxon>
    </lineage>
</organism>
<dbReference type="InterPro" id="IPR000182">
    <property type="entry name" value="GNAT_dom"/>
</dbReference>
<protein>
    <recommendedName>
        <fullName evidence="2">N-acetyltransferase domain-containing protein</fullName>
    </recommendedName>
</protein>
<proteinExistence type="predicted"/>
<gene>
    <name evidence="3" type="ORF">NEMBOFW57_001493</name>
</gene>
<keyword evidence="4" id="KW-1185">Reference proteome</keyword>
<evidence type="ECO:0000256" key="1">
    <source>
        <dbReference type="SAM" id="MobiDB-lite"/>
    </source>
</evidence>
<dbReference type="GO" id="GO:0016747">
    <property type="term" value="F:acyltransferase activity, transferring groups other than amino-acyl groups"/>
    <property type="evidence" value="ECO:0007669"/>
    <property type="project" value="InterPro"/>
</dbReference>
<evidence type="ECO:0000259" key="2">
    <source>
        <dbReference type="Pfam" id="PF00583"/>
    </source>
</evidence>
<evidence type="ECO:0000313" key="4">
    <source>
        <dbReference type="Proteomes" id="UP001197093"/>
    </source>
</evidence>
<sequence length="147" mass="15261">MASAASSAPAPSPSPSPSPSPAGPGLPKGYTLRTGYPPIPNYLHLRAASGLTPKTPAQAAPVAKNSWHGCYVTFTPNQSDAPTGESANTEIIVAMGRIIGDGGWYFHVADMAVLPEHQRKGLGDAVLKHLMQHIKENAPQDGTGAWG</sequence>
<dbReference type="Gene3D" id="3.40.630.30">
    <property type="match status" value="1"/>
</dbReference>
<comment type="caution">
    <text evidence="3">The sequence shown here is derived from an EMBL/GenBank/DDBJ whole genome shotgun (WGS) entry which is preliminary data.</text>
</comment>
<dbReference type="AlphaFoldDB" id="A0AAD4F266"/>
<dbReference type="CDD" id="cd04301">
    <property type="entry name" value="NAT_SF"/>
    <property type="match status" value="1"/>
</dbReference>
<feature type="compositionally biased region" description="Pro residues" evidence="1">
    <location>
        <begin position="10"/>
        <end position="24"/>
    </location>
</feature>
<evidence type="ECO:0000313" key="3">
    <source>
        <dbReference type="EMBL" id="KAG7291474.1"/>
    </source>
</evidence>
<dbReference type="EMBL" id="JAHCVI010000001">
    <property type="protein sequence ID" value="KAG7291474.1"/>
    <property type="molecule type" value="Genomic_DNA"/>
</dbReference>
<dbReference type="Pfam" id="PF00583">
    <property type="entry name" value="Acetyltransf_1"/>
    <property type="match status" value="1"/>
</dbReference>